<feature type="region of interest" description="Disordered" evidence="1">
    <location>
        <begin position="242"/>
        <end position="274"/>
    </location>
</feature>
<dbReference type="Pfam" id="PF13185">
    <property type="entry name" value="GAF_2"/>
    <property type="match status" value="1"/>
</dbReference>
<accession>A0A5C4NBS4</accession>
<evidence type="ECO:0000313" key="4">
    <source>
        <dbReference type="Proteomes" id="UP000305709"/>
    </source>
</evidence>
<dbReference type="Gene3D" id="3.30.450.40">
    <property type="match status" value="1"/>
</dbReference>
<dbReference type="InterPro" id="IPR003018">
    <property type="entry name" value="GAF"/>
</dbReference>
<protein>
    <submittedName>
        <fullName evidence="3">GAF domain-containing protein</fullName>
    </submittedName>
</protein>
<feature type="domain" description="GAF" evidence="2">
    <location>
        <begin position="77"/>
        <end position="227"/>
    </location>
</feature>
<reference evidence="3 4" key="1">
    <citation type="submission" date="2019-06" db="EMBL/GenBank/DDBJ databases">
        <authorList>
            <person name="Jiang L."/>
        </authorList>
    </citation>
    <scope>NUCLEOTIDE SEQUENCE [LARGE SCALE GENOMIC DNA]</scope>
    <source>
        <strain evidence="3 4">YIM 48858</strain>
    </source>
</reference>
<comment type="caution">
    <text evidence="3">The sequence shown here is derived from an EMBL/GenBank/DDBJ whole genome shotgun (WGS) entry which is preliminary data.</text>
</comment>
<dbReference type="SMART" id="SM00065">
    <property type="entry name" value="GAF"/>
    <property type="match status" value="1"/>
</dbReference>
<proteinExistence type="predicted"/>
<dbReference type="SUPFAM" id="SSF55785">
    <property type="entry name" value="PYP-like sensor domain (PAS domain)"/>
    <property type="match status" value="1"/>
</dbReference>
<evidence type="ECO:0000313" key="3">
    <source>
        <dbReference type="EMBL" id="TNC72153.1"/>
    </source>
</evidence>
<dbReference type="SUPFAM" id="SSF55781">
    <property type="entry name" value="GAF domain-like"/>
    <property type="match status" value="1"/>
</dbReference>
<dbReference type="EMBL" id="VDFV01000009">
    <property type="protein sequence ID" value="TNC72153.1"/>
    <property type="molecule type" value="Genomic_DNA"/>
</dbReference>
<dbReference type="AlphaFoldDB" id="A0A5C4NBS4"/>
<dbReference type="InterPro" id="IPR035965">
    <property type="entry name" value="PAS-like_dom_sf"/>
</dbReference>
<gene>
    <name evidence="3" type="ORF">FHG71_08840</name>
</gene>
<keyword evidence="4" id="KW-1185">Reference proteome</keyword>
<evidence type="ECO:0000259" key="2">
    <source>
        <dbReference type="SMART" id="SM00065"/>
    </source>
</evidence>
<organism evidence="3 4">
    <name type="scientific">Rubellimicrobium roseum</name>
    <dbReference type="NCBI Taxonomy" id="687525"/>
    <lineage>
        <taxon>Bacteria</taxon>
        <taxon>Pseudomonadati</taxon>
        <taxon>Pseudomonadota</taxon>
        <taxon>Alphaproteobacteria</taxon>
        <taxon>Rhodobacterales</taxon>
        <taxon>Roseobacteraceae</taxon>
        <taxon>Rubellimicrobium</taxon>
    </lineage>
</organism>
<evidence type="ECO:0000256" key="1">
    <source>
        <dbReference type="SAM" id="MobiDB-lite"/>
    </source>
</evidence>
<dbReference type="InterPro" id="IPR029016">
    <property type="entry name" value="GAF-like_dom_sf"/>
</dbReference>
<dbReference type="Proteomes" id="UP000305709">
    <property type="component" value="Unassembled WGS sequence"/>
</dbReference>
<sequence>MASIDNPLRDDAGRVEGMFGMVAETSRVHGDSTLTGSPEPGRSVIAERMTTGGALHESQERQIFLLRFADALRPLDDAVVILREASRLMGDHLRASRVAHAEDMGDDETVLLTHDYTDGVPSIRGRDRSADYGEALIRTMREGHVVVRPDIAIDPALTEAEKATHAALQLGATLNVPLVKGGQLVVMLAVHHATAHDFTLEEVALPQEMAERTWAAVERARAGTSFRGDGWRALSLPSRHIGEEANRVRSPQGRSRPAPEREALSRHRRDRAGLRHLHHRRGMPHRDLAPGSRGGLRWTAEEAVGQPIDLTFTAEDRAAGAPAAERQEARKQGHAPDVRWHLCKNGARVFIDGIMRSLTNSGGVITGFLKVGQD</sequence>
<dbReference type="OrthoDB" id="9808408at2"/>
<dbReference type="Gene3D" id="3.30.450.20">
    <property type="entry name" value="PAS domain"/>
    <property type="match status" value="1"/>
</dbReference>
<name>A0A5C4NBS4_9RHOB</name>